<name>A0A183HTI3_9BILA</name>
<dbReference type="STRING" id="387005.A0A183HTI3"/>
<sequence length="66" mass="7578">MDRAISSWLLHEGYGRALAAFKKHADQNLDESGDVQMERGEEESNEMLEKRRAQILPNLELIYGIC</sequence>
<keyword evidence="2" id="KW-1185">Reference proteome</keyword>
<gene>
    <name evidence="1" type="ORF">OFLC_LOCUS10797</name>
</gene>
<organism evidence="3">
    <name type="scientific">Onchocerca flexuosa</name>
    <dbReference type="NCBI Taxonomy" id="387005"/>
    <lineage>
        <taxon>Eukaryota</taxon>
        <taxon>Metazoa</taxon>
        <taxon>Ecdysozoa</taxon>
        <taxon>Nematoda</taxon>
        <taxon>Chromadorea</taxon>
        <taxon>Rhabditida</taxon>
        <taxon>Spirurina</taxon>
        <taxon>Spiruromorpha</taxon>
        <taxon>Filarioidea</taxon>
        <taxon>Onchocercidae</taxon>
        <taxon>Onchocerca</taxon>
    </lineage>
</organism>
<dbReference type="AlphaFoldDB" id="A0A183HTI3"/>
<evidence type="ECO:0000313" key="1">
    <source>
        <dbReference type="EMBL" id="VDO71405.1"/>
    </source>
</evidence>
<evidence type="ECO:0000313" key="2">
    <source>
        <dbReference type="Proteomes" id="UP000267606"/>
    </source>
</evidence>
<evidence type="ECO:0000313" key="3">
    <source>
        <dbReference type="WBParaSite" id="OFLC_0001079501-mRNA-1"/>
    </source>
</evidence>
<reference evidence="1 2" key="2">
    <citation type="submission" date="2018-11" db="EMBL/GenBank/DDBJ databases">
        <authorList>
            <consortium name="Pathogen Informatics"/>
        </authorList>
    </citation>
    <scope>NUCLEOTIDE SEQUENCE [LARGE SCALE GENOMIC DNA]</scope>
</reference>
<dbReference type="Proteomes" id="UP000267606">
    <property type="component" value="Unassembled WGS sequence"/>
</dbReference>
<proteinExistence type="predicted"/>
<dbReference type="WBParaSite" id="OFLC_0001079501-mRNA-1">
    <property type="protein sequence ID" value="OFLC_0001079501-mRNA-1"/>
    <property type="gene ID" value="OFLC_0001079501"/>
</dbReference>
<protein>
    <submittedName>
        <fullName evidence="3">Nuclear pore complex protein</fullName>
    </submittedName>
</protein>
<reference evidence="3" key="1">
    <citation type="submission" date="2016-06" db="UniProtKB">
        <authorList>
            <consortium name="WormBaseParasite"/>
        </authorList>
    </citation>
    <scope>IDENTIFICATION</scope>
</reference>
<accession>A0A183HTI3</accession>
<dbReference type="EMBL" id="UZAJ01014819">
    <property type="protein sequence ID" value="VDO71405.1"/>
    <property type="molecule type" value="Genomic_DNA"/>
</dbReference>